<dbReference type="EMBL" id="JASJEX010000002">
    <property type="protein sequence ID" value="MDJ1129269.1"/>
    <property type="molecule type" value="Genomic_DNA"/>
</dbReference>
<name>A0ABT6ZJN9_9ACTN</name>
<evidence type="ECO:0000256" key="1">
    <source>
        <dbReference type="SAM" id="MobiDB-lite"/>
    </source>
</evidence>
<organism evidence="3 4">
    <name type="scientific">Kribbibacterium absianum</name>
    <dbReference type="NCBI Taxonomy" id="3044210"/>
    <lineage>
        <taxon>Bacteria</taxon>
        <taxon>Bacillati</taxon>
        <taxon>Actinomycetota</taxon>
        <taxon>Coriobacteriia</taxon>
        <taxon>Coriobacteriales</taxon>
        <taxon>Kribbibacteriaceae</taxon>
        <taxon>Kribbibacterium</taxon>
    </lineage>
</organism>
<feature type="region of interest" description="Disordered" evidence="1">
    <location>
        <begin position="304"/>
        <end position="332"/>
    </location>
</feature>
<dbReference type="RefSeq" id="WP_283713920.1">
    <property type="nucleotide sequence ID" value="NZ_JASJEW010000008.1"/>
</dbReference>
<proteinExistence type="predicted"/>
<comment type="caution">
    <text evidence="3">The sequence shown here is derived from an EMBL/GenBank/DDBJ whole genome shotgun (WGS) entry which is preliminary data.</text>
</comment>
<evidence type="ECO:0000313" key="4">
    <source>
        <dbReference type="Proteomes" id="UP001431693"/>
    </source>
</evidence>
<protein>
    <submittedName>
        <fullName evidence="3">Uncharacterized protein</fullName>
    </submittedName>
</protein>
<evidence type="ECO:0000256" key="2">
    <source>
        <dbReference type="SAM" id="Phobius"/>
    </source>
</evidence>
<feature type="transmembrane region" description="Helical" evidence="2">
    <location>
        <begin position="62"/>
        <end position="84"/>
    </location>
</feature>
<gene>
    <name evidence="3" type="ORF">QJ043_04145</name>
</gene>
<keyword evidence="2" id="KW-0472">Membrane</keyword>
<reference evidence="3" key="1">
    <citation type="submission" date="2023-05" db="EMBL/GenBank/DDBJ databases">
        <title>[olsenella] sp. nov., isolated from a pig farm feces dump.</title>
        <authorList>
            <person name="Chang Y.-H."/>
        </authorList>
    </citation>
    <scope>NUCLEOTIDE SEQUENCE</scope>
    <source>
        <strain evidence="3">YH-ols2217</strain>
    </source>
</reference>
<keyword evidence="4" id="KW-1185">Reference proteome</keyword>
<accession>A0ABT6ZJN9</accession>
<keyword evidence="2" id="KW-0812">Transmembrane</keyword>
<evidence type="ECO:0000313" key="3">
    <source>
        <dbReference type="EMBL" id="MDJ1129269.1"/>
    </source>
</evidence>
<keyword evidence="2" id="KW-1133">Transmembrane helix</keyword>
<dbReference type="Proteomes" id="UP001431693">
    <property type="component" value="Unassembled WGS sequence"/>
</dbReference>
<feature type="transmembrane region" description="Helical" evidence="2">
    <location>
        <begin position="20"/>
        <end position="42"/>
    </location>
</feature>
<sequence length="332" mass="35034">MSDYLQLWGYSNEPATGTALVVTVILAVVAVAVIGAYAVFYLRHLRHAVVEGEPSGKRMPGIGRVAAVVGGVFAVAAVAAALLFPNPADTEGDALTALDMGSATPFATLATSGDMRGYVGGATGSASFARVYYPDGTVPESIPGFTKTVEEEDGVTFTVFQLPGHVSPFQPEVVVFATVTDPETKRIDLTTRLLGDGTAGDAGHPGLGQEITTRAPINTGSWGMQIGNGYLSGDTVVFVGRLRAGHSARIDLDLYREDGWLLPDTYDDIDPDDLKDYSAFESAYRDRSWDPETAEPDHTASLTIARGANNEQDLTGQGAEAEATARKTVNQS</sequence>